<reference evidence="2" key="1">
    <citation type="journal article" date="2020" name="bioRxiv">
        <title>Hybrid origin of Populus tomentosa Carr. identified through genome sequencing and phylogenomic analysis.</title>
        <authorList>
            <person name="An X."/>
            <person name="Gao K."/>
            <person name="Chen Z."/>
            <person name="Li J."/>
            <person name="Yang X."/>
            <person name="Yang X."/>
            <person name="Zhou J."/>
            <person name="Guo T."/>
            <person name="Zhao T."/>
            <person name="Huang S."/>
            <person name="Miao D."/>
            <person name="Khan W.U."/>
            <person name="Rao P."/>
            <person name="Ye M."/>
            <person name="Lei B."/>
            <person name="Liao W."/>
            <person name="Wang J."/>
            <person name="Ji L."/>
            <person name="Li Y."/>
            <person name="Guo B."/>
            <person name="Mustafa N.S."/>
            <person name="Li S."/>
            <person name="Yun Q."/>
            <person name="Keller S.R."/>
            <person name="Mao J."/>
            <person name="Zhang R."/>
            <person name="Strauss S.H."/>
        </authorList>
    </citation>
    <scope>NUCLEOTIDE SEQUENCE</scope>
    <source>
        <strain evidence="2">GM15</strain>
        <tissue evidence="2">Leaf</tissue>
    </source>
</reference>
<dbReference type="PROSITE" id="PS50235">
    <property type="entry name" value="USP_3"/>
    <property type="match status" value="1"/>
</dbReference>
<dbReference type="EMBL" id="JAAWWB010000021">
    <property type="protein sequence ID" value="KAG6756307.1"/>
    <property type="molecule type" value="Genomic_DNA"/>
</dbReference>
<protein>
    <recommendedName>
        <fullName evidence="1">USP domain-containing protein</fullName>
    </recommendedName>
</protein>
<dbReference type="Pfam" id="PF00443">
    <property type="entry name" value="UCH"/>
    <property type="match status" value="1"/>
</dbReference>
<dbReference type="InterPro" id="IPR001394">
    <property type="entry name" value="Peptidase_C19_UCH"/>
</dbReference>
<dbReference type="GO" id="GO:0016579">
    <property type="term" value="P:protein deubiquitination"/>
    <property type="evidence" value="ECO:0007669"/>
    <property type="project" value="InterPro"/>
</dbReference>
<name>A0A8X8CJN0_POPTO</name>
<dbReference type="GO" id="GO:0005634">
    <property type="term" value="C:nucleus"/>
    <property type="evidence" value="ECO:0007669"/>
    <property type="project" value="TreeGrafter"/>
</dbReference>
<proteinExistence type="predicted"/>
<accession>A0A8X8CJN0</accession>
<comment type="caution">
    <text evidence="2">The sequence shown here is derived from an EMBL/GenBank/DDBJ whole genome shotgun (WGS) entry which is preliminary data.</text>
</comment>
<gene>
    <name evidence="2" type="ORF">POTOM_039734</name>
</gene>
<evidence type="ECO:0000313" key="3">
    <source>
        <dbReference type="Proteomes" id="UP000886885"/>
    </source>
</evidence>
<dbReference type="InterPro" id="IPR028889">
    <property type="entry name" value="USP"/>
</dbReference>
<dbReference type="FunFam" id="3.90.70.10:FF:000026">
    <property type="entry name" value="Ubiquitin carboxyl-terminal hydrolase 15"/>
    <property type="match status" value="1"/>
</dbReference>
<dbReference type="Proteomes" id="UP000886885">
    <property type="component" value="Chromosome 11A"/>
</dbReference>
<dbReference type="GO" id="GO:0004843">
    <property type="term" value="F:cysteine-type deubiquitinase activity"/>
    <property type="evidence" value="ECO:0007669"/>
    <property type="project" value="InterPro"/>
</dbReference>
<keyword evidence="3" id="KW-1185">Reference proteome</keyword>
<sequence length="551" mass="62470">MFTVGPQARCECRKIWDNAPELEQTLFFNVFDFSNAEASVVVVVKWQDKIVLNEHQQCVAMVFCELKPNEENVNLPCAVHKLKHKLAAGLNCTARRFCYANAVLQCLTCTKPLIVFLLRRSHSRACCEIDWCLMCELEQHVMMLRECGGPLSPSRILLHMRKINHQIGDGSQEDAHEFLRLLIASMQSLSLEKLGGEDKVDLRLQETTFIQHTFGGRLRSKVKCLRCHHESERYENIMDLTLEIFGWVESLEDALTQFTTPEELDGENMYRCGRCAAYVRARKQLSVHEAPNILTIVLKRFQEGKYGKINKCITFPDMLDMIPFMTGTGDVPPLYMLYAVVVHLDTLNASFSGHYVAYVKDLQGSWFRIDDTELYIADEIHESALLSFVHPVSMSQVMLEGAYILFYTRSCPRPQKAICKKASRQQVPLSLRHCMSRTQKPSRQGQSKCNSHFVCPEASLDVKPGNGSSLASCIPRRSANKNTTQVMDFSDATSSDRSLFTSSDESSFTTESTRDSFSTIDYADACNADAFSSIFNDLYAPESSYQNTLCR</sequence>
<dbReference type="OrthoDB" id="420187at2759"/>
<organism evidence="2 3">
    <name type="scientific">Populus tomentosa</name>
    <name type="common">Chinese white poplar</name>
    <dbReference type="NCBI Taxonomy" id="118781"/>
    <lineage>
        <taxon>Eukaryota</taxon>
        <taxon>Viridiplantae</taxon>
        <taxon>Streptophyta</taxon>
        <taxon>Embryophyta</taxon>
        <taxon>Tracheophyta</taxon>
        <taxon>Spermatophyta</taxon>
        <taxon>Magnoliopsida</taxon>
        <taxon>eudicotyledons</taxon>
        <taxon>Gunneridae</taxon>
        <taxon>Pentapetalae</taxon>
        <taxon>rosids</taxon>
        <taxon>fabids</taxon>
        <taxon>Malpighiales</taxon>
        <taxon>Salicaceae</taxon>
        <taxon>Saliceae</taxon>
        <taxon>Populus</taxon>
    </lineage>
</organism>
<dbReference type="AlphaFoldDB" id="A0A8X8CJN0"/>
<dbReference type="CDD" id="cd02661">
    <property type="entry name" value="Peptidase_C19E"/>
    <property type="match status" value="1"/>
</dbReference>
<dbReference type="PANTHER" id="PTHR24006">
    <property type="entry name" value="UBIQUITIN CARBOXYL-TERMINAL HYDROLASE"/>
    <property type="match status" value="1"/>
</dbReference>
<evidence type="ECO:0000259" key="1">
    <source>
        <dbReference type="PROSITE" id="PS50235"/>
    </source>
</evidence>
<evidence type="ECO:0000313" key="2">
    <source>
        <dbReference type="EMBL" id="KAG6756307.1"/>
    </source>
</evidence>
<dbReference type="PANTHER" id="PTHR24006:SF685">
    <property type="entry name" value="UBIQUITIN CARBOXYL-TERMINAL HYDROLASE 15"/>
    <property type="match status" value="1"/>
</dbReference>
<feature type="domain" description="USP" evidence="1">
    <location>
        <begin position="88"/>
        <end position="410"/>
    </location>
</feature>
<dbReference type="GO" id="GO:0005829">
    <property type="term" value="C:cytosol"/>
    <property type="evidence" value="ECO:0007669"/>
    <property type="project" value="TreeGrafter"/>
</dbReference>
<dbReference type="InterPro" id="IPR050164">
    <property type="entry name" value="Peptidase_C19"/>
</dbReference>